<dbReference type="PANTHER" id="PTHR13318:SF75">
    <property type="entry name" value="COI1 F-BOX DOMAIN-CONTAINING PROTEIN"/>
    <property type="match status" value="1"/>
</dbReference>
<dbReference type="GO" id="GO:0019005">
    <property type="term" value="C:SCF ubiquitin ligase complex"/>
    <property type="evidence" value="ECO:0007669"/>
    <property type="project" value="TreeGrafter"/>
</dbReference>
<comment type="caution">
    <text evidence="2">The sequence shown here is derived from an EMBL/GenBank/DDBJ whole genome shotgun (WGS) entry which is preliminary data.</text>
</comment>
<dbReference type="SUPFAM" id="SSF52047">
    <property type="entry name" value="RNI-like"/>
    <property type="match status" value="1"/>
</dbReference>
<evidence type="ECO:0000313" key="3">
    <source>
        <dbReference type="Proteomes" id="UP001085076"/>
    </source>
</evidence>
<dbReference type="OrthoDB" id="550575at2759"/>
<accession>A0A9D5CBB9</accession>
<evidence type="ECO:0000313" key="2">
    <source>
        <dbReference type="EMBL" id="KAJ0970027.1"/>
    </source>
</evidence>
<feature type="domain" description="F-box/LRR-repeat protein 15-like leucin rich repeat" evidence="1">
    <location>
        <begin position="177"/>
        <end position="388"/>
    </location>
</feature>
<organism evidence="2 3">
    <name type="scientific">Dioscorea zingiberensis</name>
    <dbReference type="NCBI Taxonomy" id="325984"/>
    <lineage>
        <taxon>Eukaryota</taxon>
        <taxon>Viridiplantae</taxon>
        <taxon>Streptophyta</taxon>
        <taxon>Embryophyta</taxon>
        <taxon>Tracheophyta</taxon>
        <taxon>Spermatophyta</taxon>
        <taxon>Magnoliopsida</taxon>
        <taxon>Liliopsida</taxon>
        <taxon>Dioscoreales</taxon>
        <taxon>Dioscoreaceae</taxon>
        <taxon>Dioscorea</taxon>
    </lineage>
</organism>
<dbReference type="Proteomes" id="UP001085076">
    <property type="component" value="Miscellaneous, Linkage group lg06"/>
</dbReference>
<dbReference type="InterPro" id="IPR006553">
    <property type="entry name" value="Leu-rich_rpt_Cys-con_subtyp"/>
</dbReference>
<dbReference type="InterPro" id="IPR001611">
    <property type="entry name" value="Leu-rich_rpt"/>
</dbReference>
<keyword evidence="3" id="KW-1185">Reference proteome</keyword>
<proteinExistence type="predicted"/>
<evidence type="ECO:0000259" key="1">
    <source>
        <dbReference type="Pfam" id="PF25372"/>
    </source>
</evidence>
<dbReference type="Pfam" id="PF13516">
    <property type="entry name" value="LRR_6"/>
    <property type="match status" value="2"/>
</dbReference>
<gene>
    <name evidence="2" type="ORF">J5N97_022904</name>
</gene>
<reference evidence="2" key="1">
    <citation type="submission" date="2021-03" db="EMBL/GenBank/DDBJ databases">
        <authorList>
            <person name="Li Z."/>
            <person name="Yang C."/>
        </authorList>
    </citation>
    <scope>NUCLEOTIDE SEQUENCE</scope>
    <source>
        <strain evidence="2">Dzin_1.0</strain>
        <tissue evidence="2">Leaf</tissue>
    </source>
</reference>
<sequence>MADREGGGRISINDALTDDGLRAVLERIGREVDRDTFGLVCKRWLHIQSTERRVLRARAGPAMLRRMADRFTGLVELDLSQSASRSFFPGVTDSDLGVIAAGFRWLRVLNLRECKGVTDAGMISLGTGLKMLECLDVSCCRKVTDKGLVAVTLGCSNLKSLCLVNCKLVTDKLLEALSKNCHHLEELGLAGCVKITDSGLSILGDGCKHIKSLDVSKCSKISDIGVSRVVKVCSSLKTLKLSDCGNITDNSIILLSQSCKNIETLVIGGCHNVSDESIRSLALTCGHSLKVLRMEWCLKITDLSLSSVLQNCTNLIALDVGCCDHVTDSAFEALGVRGTSDLRVLRVSNCPRITVSGIDSILQFCKSLEYLDVRSCLHVTEHSCQLAGLHFPQDCKVNFTGSLSESDKLEEMYF</sequence>
<name>A0A9D5CBB9_9LILI</name>
<protein>
    <recommendedName>
        <fullName evidence="1">F-box/LRR-repeat protein 15-like leucin rich repeat domain-containing protein</fullName>
    </recommendedName>
</protein>
<dbReference type="InterPro" id="IPR057207">
    <property type="entry name" value="FBXL15_LRR"/>
</dbReference>
<dbReference type="CDD" id="cd22159">
    <property type="entry name" value="F-box_AtTIR1-like"/>
    <property type="match status" value="1"/>
</dbReference>
<dbReference type="InterPro" id="IPR032675">
    <property type="entry name" value="LRR_dom_sf"/>
</dbReference>
<dbReference type="SMART" id="SM00367">
    <property type="entry name" value="LRR_CC"/>
    <property type="match status" value="11"/>
</dbReference>
<dbReference type="Gene3D" id="3.80.10.10">
    <property type="entry name" value="Ribonuclease Inhibitor"/>
    <property type="match status" value="3"/>
</dbReference>
<dbReference type="EMBL" id="JAGGNH010000006">
    <property type="protein sequence ID" value="KAJ0970027.1"/>
    <property type="molecule type" value="Genomic_DNA"/>
</dbReference>
<dbReference type="AlphaFoldDB" id="A0A9D5CBB9"/>
<reference evidence="2" key="2">
    <citation type="journal article" date="2022" name="Hortic Res">
        <title>The genome of Dioscorea zingiberensis sheds light on the biosynthesis, origin and evolution of the medicinally important diosgenin saponins.</title>
        <authorList>
            <person name="Li Y."/>
            <person name="Tan C."/>
            <person name="Li Z."/>
            <person name="Guo J."/>
            <person name="Li S."/>
            <person name="Chen X."/>
            <person name="Wang C."/>
            <person name="Dai X."/>
            <person name="Yang H."/>
            <person name="Song W."/>
            <person name="Hou L."/>
            <person name="Xu J."/>
            <person name="Tong Z."/>
            <person name="Xu A."/>
            <person name="Yuan X."/>
            <person name="Wang W."/>
            <person name="Yang Q."/>
            <person name="Chen L."/>
            <person name="Sun Z."/>
            <person name="Wang K."/>
            <person name="Pan B."/>
            <person name="Chen J."/>
            <person name="Bao Y."/>
            <person name="Liu F."/>
            <person name="Qi X."/>
            <person name="Gang D.R."/>
            <person name="Wen J."/>
            <person name="Li J."/>
        </authorList>
    </citation>
    <scope>NUCLEOTIDE SEQUENCE</scope>
    <source>
        <strain evidence="2">Dzin_1.0</strain>
    </source>
</reference>
<dbReference type="GO" id="GO:0031146">
    <property type="term" value="P:SCF-dependent proteasomal ubiquitin-dependent protein catabolic process"/>
    <property type="evidence" value="ECO:0007669"/>
    <property type="project" value="TreeGrafter"/>
</dbReference>
<dbReference type="PANTHER" id="PTHR13318">
    <property type="entry name" value="PARTNER OF PAIRED, ISOFORM B-RELATED"/>
    <property type="match status" value="1"/>
</dbReference>
<dbReference type="Pfam" id="PF25372">
    <property type="entry name" value="DUF7885"/>
    <property type="match status" value="1"/>
</dbReference>